<dbReference type="OrthoDB" id="459617at2"/>
<dbReference type="RefSeq" id="WP_093990915.1">
    <property type="nucleotide sequence ID" value="NZ_FXZK01000001.1"/>
</dbReference>
<evidence type="ECO:0000313" key="2">
    <source>
        <dbReference type="EMBL" id="SMY06779.1"/>
    </source>
</evidence>
<dbReference type="Proteomes" id="UP000201613">
    <property type="component" value="Unassembled WGS sequence"/>
</dbReference>
<keyword evidence="3" id="KW-1185">Reference proteome</keyword>
<keyword evidence="2" id="KW-0413">Isomerase</keyword>
<dbReference type="SUPFAM" id="SSF54427">
    <property type="entry name" value="NTF2-like"/>
    <property type="match status" value="1"/>
</dbReference>
<protein>
    <submittedName>
        <fullName evidence="2">Steroid Delta-isomerase</fullName>
        <ecNumber evidence="2">5.3.3.1</ecNumber>
    </submittedName>
</protein>
<accession>A0A238LAS7</accession>
<evidence type="ECO:0000259" key="1">
    <source>
        <dbReference type="Pfam" id="PF12680"/>
    </source>
</evidence>
<gene>
    <name evidence="2" type="primary">ksi</name>
    <name evidence="2" type="ORF">LOM8899_00909</name>
</gene>
<evidence type="ECO:0000313" key="3">
    <source>
        <dbReference type="Proteomes" id="UP000201613"/>
    </source>
</evidence>
<dbReference type="AlphaFoldDB" id="A0A238LAS7"/>
<name>A0A238LAS7_9RHOB</name>
<dbReference type="Pfam" id="PF12680">
    <property type="entry name" value="SnoaL_2"/>
    <property type="match status" value="1"/>
</dbReference>
<reference evidence="2 3" key="1">
    <citation type="submission" date="2017-05" db="EMBL/GenBank/DDBJ databases">
        <authorList>
            <person name="Song R."/>
            <person name="Chenine A.L."/>
            <person name="Ruprecht R.M."/>
        </authorList>
    </citation>
    <scope>NUCLEOTIDE SEQUENCE [LARGE SCALE GENOMIC DNA]</scope>
    <source>
        <strain evidence="2 3">CECT 8899</strain>
    </source>
</reference>
<proteinExistence type="predicted"/>
<feature type="domain" description="SnoaL-like" evidence="1">
    <location>
        <begin position="10"/>
        <end position="109"/>
    </location>
</feature>
<dbReference type="EC" id="5.3.3.1" evidence="2"/>
<dbReference type="Gene3D" id="3.10.450.50">
    <property type="match status" value="1"/>
</dbReference>
<organism evidence="2 3">
    <name type="scientific">Flavimaricola marinus</name>
    <dbReference type="NCBI Taxonomy" id="1819565"/>
    <lineage>
        <taxon>Bacteria</taxon>
        <taxon>Pseudomonadati</taxon>
        <taxon>Pseudomonadota</taxon>
        <taxon>Alphaproteobacteria</taxon>
        <taxon>Rhodobacterales</taxon>
        <taxon>Paracoccaceae</taxon>
        <taxon>Flavimaricola</taxon>
    </lineage>
</organism>
<dbReference type="GO" id="GO:0004769">
    <property type="term" value="F:steroid Delta-isomerase activity"/>
    <property type="evidence" value="ECO:0007669"/>
    <property type="project" value="UniProtKB-EC"/>
</dbReference>
<dbReference type="InterPro" id="IPR037401">
    <property type="entry name" value="SnoaL-like"/>
</dbReference>
<dbReference type="EMBL" id="FXZK01000001">
    <property type="protein sequence ID" value="SMY06779.1"/>
    <property type="molecule type" value="Genomic_DNA"/>
</dbReference>
<sequence>MTPNDKTALVRTYFERLTASDTDGIVRLFEDDAHVISPFLGKMHAAEFFEKLGNASDASKLTVFDVLLGENGDSAAAHFEYDWTLKSGEQFVFQGVDYFKFGESGRFASMSIFYDTHPVREDVGDKYALA</sequence>
<dbReference type="InterPro" id="IPR032710">
    <property type="entry name" value="NTF2-like_dom_sf"/>
</dbReference>